<name>A0A0G3BHI6_9BURK</name>
<organism evidence="2 3">
    <name type="scientific">Caldimonas brevitalea</name>
    <dbReference type="NCBI Taxonomy" id="413882"/>
    <lineage>
        <taxon>Bacteria</taxon>
        <taxon>Pseudomonadati</taxon>
        <taxon>Pseudomonadota</taxon>
        <taxon>Betaproteobacteria</taxon>
        <taxon>Burkholderiales</taxon>
        <taxon>Sphaerotilaceae</taxon>
        <taxon>Caldimonas</taxon>
    </lineage>
</organism>
<keyword evidence="3" id="KW-1185">Reference proteome</keyword>
<accession>A0A0G3BHI6</accession>
<dbReference type="AlphaFoldDB" id="A0A0G3BHI6"/>
<sequence>MKEAATKPVTPGQTAFEAFNGPGPRGGTSSWQNLPKAVKENWEAAARAVVSEAAGLMLSWGRR</sequence>
<dbReference type="RefSeq" id="WP_047194582.1">
    <property type="nucleotide sequence ID" value="NZ_CP011371.1"/>
</dbReference>
<gene>
    <name evidence="2" type="ORF">AAW51_2106</name>
</gene>
<feature type="region of interest" description="Disordered" evidence="1">
    <location>
        <begin position="1"/>
        <end position="30"/>
    </location>
</feature>
<proteinExistence type="predicted"/>
<dbReference type="STRING" id="413882.AAW51_2106"/>
<dbReference type="EMBL" id="CP011371">
    <property type="protein sequence ID" value="AKJ28797.1"/>
    <property type="molecule type" value="Genomic_DNA"/>
</dbReference>
<evidence type="ECO:0000313" key="2">
    <source>
        <dbReference type="EMBL" id="AKJ28797.1"/>
    </source>
</evidence>
<dbReference type="Proteomes" id="UP000035352">
    <property type="component" value="Chromosome"/>
</dbReference>
<evidence type="ECO:0000256" key="1">
    <source>
        <dbReference type="SAM" id="MobiDB-lite"/>
    </source>
</evidence>
<reference evidence="2 3" key="1">
    <citation type="submission" date="2015-05" db="EMBL/GenBank/DDBJ databases">
        <authorList>
            <person name="Tang B."/>
            <person name="Yu Y."/>
        </authorList>
    </citation>
    <scope>NUCLEOTIDE SEQUENCE [LARGE SCALE GENOMIC DNA]</scope>
    <source>
        <strain evidence="2 3">DSM 7029</strain>
    </source>
</reference>
<protein>
    <submittedName>
        <fullName evidence="2">Uncharacterized protein</fullName>
    </submittedName>
</protein>
<evidence type="ECO:0000313" key="3">
    <source>
        <dbReference type="Proteomes" id="UP000035352"/>
    </source>
</evidence>
<dbReference type="KEGG" id="pbh:AAW51_2106"/>